<reference evidence="2 3" key="1">
    <citation type="submission" date="2020-02" db="EMBL/GenBank/DDBJ databases">
        <authorList>
            <person name="Rodrigo-Torres L."/>
            <person name="Arahal R. D."/>
            <person name="Lucena T."/>
        </authorList>
    </citation>
    <scope>NUCLEOTIDE SEQUENCE [LARGE SCALE GENOMIC DNA]</scope>
    <source>
        <strain evidence="2 3">CECT 9734</strain>
    </source>
</reference>
<evidence type="ECO:0000313" key="2">
    <source>
        <dbReference type="EMBL" id="CAB0150229.1"/>
    </source>
</evidence>
<organism evidence="2 3">
    <name type="scientific">Pseudidiomarina piscicola</name>
    <dbReference type="NCBI Taxonomy" id="2614830"/>
    <lineage>
        <taxon>Bacteria</taxon>
        <taxon>Pseudomonadati</taxon>
        <taxon>Pseudomonadota</taxon>
        <taxon>Gammaproteobacteria</taxon>
        <taxon>Alteromonadales</taxon>
        <taxon>Idiomarinaceae</taxon>
        <taxon>Pseudidiomarina</taxon>
    </lineage>
</organism>
<name>A0A6S6WTU1_9GAMM</name>
<dbReference type="RefSeq" id="WP_173919784.1">
    <property type="nucleotide sequence ID" value="NZ_CADCXY010000001.1"/>
</dbReference>
<keyword evidence="1" id="KW-0812">Transmembrane</keyword>
<evidence type="ECO:0000313" key="3">
    <source>
        <dbReference type="Proteomes" id="UP000481517"/>
    </source>
</evidence>
<feature type="transmembrane region" description="Helical" evidence="1">
    <location>
        <begin position="14"/>
        <end position="37"/>
    </location>
</feature>
<dbReference type="AlphaFoldDB" id="A0A6S6WTU1"/>
<proteinExistence type="predicted"/>
<dbReference type="Proteomes" id="UP000481517">
    <property type="component" value="Unassembled WGS sequence"/>
</dbReference>
<sequence>MGFFRSISNFTKRLGLWFIAAGVTLTVVFVGVFIYQWSTYQPEQPQASNCQKIQGLSTADNEAQLGLYRCQRGNDLSWEGHEVWVYKAYDDEWQRLATSPLNKGCLQLVLDERQLTIQHSSSRGELSIAITSFVYPHAAGGASTLSIATQRVNQCRPLEATTKVMN</sequence>
<keyword evidence="3" id="KW-1185">Reference proteome</keyword>
<keyword evidence="1" id="KW-1133">Transmembrane helix</keyword>
<protein>
    <submittedName>
        <fullName evidence="2">Uncharacterized protein</fullName>
    </submittedName>
</protein>
<evidence type="ECO:0000256" key="1">
    <source>
        <dbReference type="SAM" id="Phobius"/>
    </source>
</evidence>
<dbReference type="EMBL" id="CADCXY010000001">
    <property type="protein sequence ID" value="CAB0150229.1"/>
    <property type="molecule type" value="Genomic_DNA"/>
</dbReference>
<gene>
    <name evidence="2" type="ORF">PSI9734_00786</name>
</gene>
<keyword evidence="1" id="KW-0472">Membrane</keyword>
<accession>A0A6S6WTU1</accession>